<keyword evidence="2 8" id="KW-0597">Phosphoprotein</keyword>
<evidence type="ECO:0000256" key="9">
    <source>
        <dbReference type="PROSITE-ProRule" id="PRU01091"/>
    </source>
</evidence>
<evidence type="ECO:0000256" key="7">
    <source>
        <dbReference type="ARBA" id="ARBA00024867"/>
    </source>
</evidence>
<evidence type="ECO:0000259" key="10">
    <source>
        <dbReference type="PROSITE" id="PS50110"/>
    </source>
</evidence>
<dbReference type="SUPFAM" id="SSF52172">
    <property type="entry name" value="CheY-like"/>
    <property type="match status" value="1"/>
</dbReference>
<keyword evidence="4" id="KW-0805">Transcription regulation</keyword>
<evidence type="ECO:0000256" key="5">
    <source>
        <dbReference type="ARBA" id="ARBA00023125"/>
    </source>
</evidence>
<evidence type="ECO:0000256" key="8">
    <source>
        <dbReference type="PROSITE-ProRule" id="PRU00169"/>
    </source>
</evidence>
<organism evidence="12 13">
    <name type="scientific">Hathewaya limosa</name>
    <name type="common">Clostridium limosum</name>
    <dbReference type="NCBI Taxonomy" id="1536"/>
    <lineage>
        <taxon>Bacteria</taxon>
        <taxon>Bacillati</taxon>
        <taxon>Bacillota</taxon>
        <taxon>Clostridia</taxon>
        <taxon>Eubacteriales</taxon>
        <taxon>Clostridiaceae</taxon>
        <taxon>Hathewaya</taxon>
    </lineage>
</organism>
<comment type="caution">
    <text evidence="12">The sequence shown here is derived from an EMBL/GenBank/DDBJ whole genome shotgun (WGS) entry which is preliminary data.</text>
</comment>
<keyword evidence="3" id="KW-0902">Two-component regulatory system</keyword>
<proteinExistence type="predicted"/>
<dbReference type="PANTHER" id="PTHR48111:SF21">
    <property type="entry name" value="DNA-BINDING DUAL MASTER TRANSCRIPTIONAL REGULATOR RPAA"/>
    <property type="match status" value="1"/>
</dbReference>
<sequence>MSKILIIEDELPILDLIKMNLSLIGHEIHTASDGLEGFNMLQSSTYDLLLIDIMLPKMDGFEILDKINKKSMGIIILSAKFETIDKVRGLKLGADDYITKPFESMELLARVEALLRRCQKEDPINNNIIYKNLELNENERTVKLNDMSVELTIKEFELLLLLLKNQDIAFKRETLLDHIWGYSFSGGTRTIDMHISKLRQKLNLEDEIITVYKLGYKLKKIT</sequence>
<feature type="domain" description="OmpR/PhoB-type" evidence="11">
    <location>
        <begin position="125"/>
        <end position="220"/>
    </location>
</feature>
<evidence type="ECO:0000256" key="4">
    <source>
        <dbReference type="ARBA" id="ARBA00023015"/>
    </source>
</evidence>
<dbReference type="InterPro" id="IPR036388">
    <property type="entry name" value="WH-like_DNA-bd_sf"/>
</dbReference>
<keyword evidence="13" id="KW-1185">Reference proteome</keyword>
<accession>A0ABU0JR40</accession>
<evidence type="ECO:0000313" key="13">
    <source>
        <dbReference type="Proteomes" id="UP001224418"/>
    </source>
</evidence>
<evidence type="ECO:0000256" key="2">
    <source>
        <dbReference type="ARBA" id="ARBA00022553"/>
    </source>
</evidence>
<evidence type="ECO:0000256" key="1">
    <source>
        <dbReference type="ARBA" id="ARBA00018672"/>
    </source>
</evidence>
<name>A0ABU0JR40_HATLI</name>
<evidence type="ECO:0000256" key="6">
    <source>
        <dbReference type="ARBA" id="ARBA00023163"/>
    </source>
</evidence>
<dbReference type="PROSITE" id="PS50110">
    <property type="entry name" value="RESPONSE_REGULATORY"/>
    <property type="match status" value="1"/>
</dbReference>
<dbReference type="Gene3D" id="1.10.10.10">
    <property type="entry name" value="Winged helix-like DNA-binding domain superfamily/Winged helix DNA-binding domain"/>
    <property type="match status" value="1"/>
</dbReference>
<dbReference type="Proteomes" id="UP001224418">
    <property type="component" value="Unassembled WGS sequence"/>
</dbReference>
<evidence type="ECO:0000313" key="12">
    <source>
        <dbReference type="EMBL" id="MDQ0479569.1"/>
    </source>
</evidence>
<comment type="function">
    <text evidence="7">May play the central regulatory role in sporulation. It may be an element of the effector pathway responsible for the activation of sporulation genes in response to nutritional stress. Spo0A may act in concert with spo0H (a sigma factor) to control the expression of some genes that are critical to the sporulation process.</text>
</comment>
<protein>
    <recommendedName>
        <fullName evidence="1">Stage 0 sporulation protein A homolog</fullName>
    </recommendedName>
</protein>
<feature type="modified residue" description="4-aspartylphosphate" evidence="8">
    <location>
        <position position="52"/>
    </location>
</feature>
<dbReference type="GO" id="GO:0003677">
    <property type="term" value="F:DNA binding"/>
    <property type="evidence" value="ECO:0007669"/>
    <property type="project" value="UniProtKB-KW"/>
</dbReference>
<dbReference type="PANTHER" id="PTHR48111">
    <property type="entry name" value="REGULATOR OF RPOS"/>
    <property type="match status" value="1"/>
</dbReference>
<dbReference type="SMART" id="SM00448">
    <property type="entry name" value="REC"/>
    <property type="match status" value="1"/>
</dbReference>
<dbReference type="SMART" id="SM00862">
    <property type="entry name" value="Trans_reg_C"/>
    <property type="match status" value="1"/>
</dbReference>
<feature type="domain" description="Response regulatory" evidence="10">
    <location>
        <begin position="3"/>
        <end position="115"/>
    </location>
</feature>
<dbReference type="Pfam" id="PF00486">
    <property type="entry name" value="Trans_reg_C"/>
    <property type="match status" value="1"/>
</dbReference>
<dbReference type="CDD" id="cd00383">
    <property type="entry name" value="trans_reg_C"/>
    <property type="match status" value="1"/>
</dbReference>
<dbReference type="RefSeq" id="WP_307355580.1">
    <property type="nucleotide sequence ID" value="NZ_BAAACJ010000033.1"/>
</dbReference>
<dbReference type="InterPro" id="IPR011006">
    <property type="entry name" value="CheY-like_superfamily"/>
</dbReference>
<evidence type="ECO:0000259" key="11">
    <source>
        <dbReference type="PROSITE" id="PS51755"/>
    </source>
</evidence>
<dbReference type="InterPro" id="IPR001789">
    <property type="entry name" value="Sig_transdc_resp-reg_receiver"/>
</dbReference>
<dbReference type="Pfam" id="PF00072">
    <property type="entry name" value="Response_reg"/>
    <property type="match status" value="1"/>
</dbReference>
<keyword evidence="6" id="KW-0804">Transcription</keyword>
<dbReference type="InterPro" id="IPR039420">
    <property type="entry name" value="WalR-like"/>
</dbReference>
<dbReference type="EMBL" id="JAUSWN010000009">
    <property type="protein sequence ID" value="MDQ0479569.1"/>
    <property type="molecule type" value="Genomic_DNA"/>
</dbReference>
<dbReference type="InterPro" id="IPR001867">
    <property type="entry name" value="OmpR/PhoB-type_DNA-bd"/>
</dbReference>
<gene>
    <name evidence="12" type="ORF">QOZ93_001310</name>
</gene>
<reference evidence="12 13" key="1">
    <citation type="submission" date="2023-07" db="EMBL/GenBank/DDBJ databases">
        <title>Genomic Encyclopedia of Type Strains, Phase IV (KMG-IV): sequencing the most valuable type-strain genomes for metagenomic binning, comparative biology and taxonomic classification.</title>
        <authorList>
            <person name="Goeker M."/>
        </authorList>
    </citation>
    <scope>NUCLEOTIDE SEQUENCE [LARGE SCALE GENOMIC DNA]</scope>
    <source>
        <strain evidence="12 13">DSM 1400</strain>
    </source>
</reference>
<dbReference type="Gene3D" id="6.10.250.690">
    <property type="match status" value="1"/>
</dbReference>
<dbReference type="PROSITE" id="PS51755">
    <property type="entry name" value="OMPR_PHOB"/>
    <property type="match status" value="1"/>
</dbReference>
<dbReference type="Gene3D" id="3.40.50.2300">
    <property type="match status" value="1"/>
</dbReference>
<evidence type="ECO:0000256" key="3">
    <source>
        <dbReference type="ARBA" id="ARBA00023012"/>
    </source>
</evidence>
<keyword evidence="5 9" id="KW-0238">DNA-binding</keyword>
<feature type="DNA-binding region" description="OmpR/PhoB-type" evidence="9">
    <location>
        <begin position="125"/>
        <end position="220"/>
    </location>
</feature>